<dbReference type="PANTHER" id="PTHR42732:SF1">
    <property type="entry name" value="BETA-MANNOSIDASE"/>
    <property type="match status" value="1"/>
</dbReference>
<keyword evidence="1" id="KW-0472">Membrane</keyword>
<dbReference type="InterPro" id="IPR008979">
    <property type="entry name" value="Galactose-bd-like_sf"/>
</dbReference>
<feature type="transmembrane region" description="Helical" evidence="1">
    <location>
        <begin position="776"/>
        <end position="794"/>
    </location>
</feature>
<keyword evidence="1" id="KW-1133">Transmembrane helix</keyword>
<dbReference type="Pfam" id="PF02836">
    <property type="entry name" value="Glyco_hydro_2_C"/>
    <property type="match status" value="1"/>
</dbReference>
<dbReference type="AlphaFoldDB" id="A0A7V4TZL3"/>
<dbReference type="InterPro" id="IPR006101">
    <property type="entry name" value="Glyco_hydro_2"/>
</dbReference>
<accession>A0A7V4TZL3</accession>
<proteinExistence type="predicted"/>
<feature type="transmembrane region" description="Helical" evidence="1">
    <location>
        <begin position="749"/>
        <end position="770"/>
    </location>
</feature>
<dbReference type="Gene3D" id="3.20.20.80">
    <property type="entry name" value="Glycosidases"/>
    <property type="match status" value="1"/>
</dbReference>
<dbReference type="InterPro" id="IPR006103">
    <property type="entry name" value="Glyco_hydro_2_cat"/>
</dbReference>
<protein>
    <recommendedName>
        <fullName evidence="2">Glycoside hydrolase family 2 catalytic domain-containing protein</fullName>
    </recommendedName>
</protein>
<dbReference type="SUPFAM" id="SSF49785">
    <property type="entry name" value="Galactose-binding domain-like"/>
    <property type="match status" value="1"/>
</dbReference>
<gene>
    <name evidence="3" type="ORF">ENK44_06355</name>
</gene>
<dbReference type="GO" id="GO:0005975">
    <property type="term" value="P:carbohydrate metabolic process"/>
    <property type="evidence" value="ECO:0007669"/>
    <property type="project" value="InterPro"/>
</dbReference>
<dbReference type="SUPFAM" id="SSF51445">
    <property type="entry name" value="(Trans)glycosidases"/>
    <property type="match status" value="1"/>
</dbReference>
<dbReference type="Gene3D" id="2.60.120.260">
    <property type="entry name" value="Galactose-binding domain-like"/>
    <property type="match status" value="1"/>
</dbReference>
<evidence type="ECO:0000256" key="1">
    <source>
        <dbReference type="SAM" id="Phobius"/>
    </source>
</evidence>
<sequence>MLNNRNGFMLHWVGLFLIWLFLPVNAVKAQDSGLPVLVHFESGATPPPSYLPLNIKQIKVQDWQVETAPEHWRSIRLPFYTEYPRPKIHLKGRFLYKNSAHDSRLILYSGGIHGFAEIKINGSLIAQQNFNYLPFEIAINKDALTEGVNEIEIHLRAPEKLEEGFPVLPKIYAEQRVFGLLRPLFFYPQSTASLSGLKVRLQNFAGSKAEIAYRYRFDLPAEVKAKAKLIKAEEWFLNENNKVVFHSIKFIPAGRNFRENTFSLDTSYVWSVQRPVRLKLKIVLSTDRSALLSQTYRIAARTVQYRNNALHLNGQRLTIRGVNYHQNIGSYRNKGYYDMVKADFSALKEAGFNAVRFPHYLPDPSSVGIADSLGLLLFCEIPVWQYPAALLSEPAVQKQMKNILLNFERYYGLSPAVTAFSLGQELPLHKSRILRRFIVLHSLAKENISVPTYLSPIPDRELPLREASDFYIYDAYHPILTESKFFLQHKLFNLIGKLGVLYSPAFLNAAEEANSDMRMRMLRSEVGLLNEIPNLQGGFIQSFNDWKPVRSSLITKITDSGAIMPDGLFTYGHRAKYRINELRDIWKTKDSIITKEKRMRSNFFSIAVFFASIVFFLMYRRRRRLSDNIKRSLRHPYGFYIDLRERRTIPVYDSFILGIFISFILAITVSSIVYYYHFTGTFQEICAVLFVNSRIYETVLSVCNTPYQLVIVFFIPILIFPFALSLILKTVSLFTHTSIRIRQFLAISYWSGSPLLFMIPLALIAYHWLVYLDMKIYLLVFVAVFIIWINWRLIYSIRIFFHGKSFTILLVLLLSYTVPFLILGAVFKPFPYWFNYLIFLAEMHSLY</sequence>
<dbReference type="InterPro" id="IPR051913">
    <property type="entry name" value="GH2_Domain-Containing"/>
</dbReference>
<evidence type="ECO:0000313" key="3">
    <source>
        <dbReference type="EMBL" id="HGY55300.1"/>
    </source>
</evidence>
<dbReference type="InterPro" id="IPR017853">
    <property type="entry name" value="GH"/>
</dbReference>
<organism evidence="3">
    <name type="scientific">Caldithrix abyssi</name>
    <dbReference type="NCBI Taxonomy" id="187145"/>
    <lineage>
        <taxon>Bacteria</taxon>
        <taxon>Pseudomonadati</taxon>
        <taxon>Calditrichota</taxon>
        <taxon>Calditrichia</taxon>
        <taxon>Calditrichales</taxon>
        <taxon>Calditrichaceae</taxon>
        <taxon>Caldithrix</taxon>
    </lineage>
</organism>
<keyword evidence="1" id="KW-0812">Transmembrane</keyword>
<dbReference type="EMBL" id="DRQG01000060">
    <property type="protein sequence ID" value="HGY55300.1"/>
    <property type="molecule type" value="Genomic_DNA"/>
</dbReference>
<reference evidence="3" key="1">
    <citation type="journal article" date="2020" name="mSystems">
        <title>Genome- and Community-Level Interaction Insights into Carbon Utilization and Element Cycling Functions of Hydrothermarchaeota in Hydrothermal Sediment.</title>
        <authorList>
            <person name="Zhou Z."/>
            <person name="Liu Y."/>
            <person name="Xu W."/>
            <person name="Pan J."/>
            <person name="Luo Z.H."/>
            <person name="Li M."/>
        </authorList>
    </citation>
    <scope>NUCLEOTIDE SEQUENCE [LARGE SCALE GENOMIC DNA]</scope>
    <source>
        <strain evidence="3">HyVt-577</strain>
    </source>
</reference>
<dbReference type="Proteomes" id="UP000885779">
    <property type="component" value="Unassembled WGS sequence"/>
</dbReference>
<feature type="transmembrane region" description="Helical" evidence="1">
    <location>
        <begin position="707"/>
        <end position="728"/>
    </location>
</feature>
<feature type="domain" description="Glycoside hydrolase family 2 catalytic" evidence="2">
    <location>
        <begin position="304"/>
        <end position="383"/>
    </location>
</feature>
<evidence type="ECO:0000259" key="2">
    <source>
        <dbReference type="Pfam" id="PF02836"/>
    </source>
</evidence>
<dbReference type="GO" id="GO:0004553">
    <property type="term" value="F:hydrolase activity, hydrolyzing O-glycosyl compounds"/>
    <property type="evidence" value="ECO:0007669"/>
    <property type="project" value="InterPro"/>
</dbReference>
<name>A0A7V4TZL3_CALAY</name>
<dbReference type="PRINTS" id="PR00132">
    <property type="entry name" value="GLHYDRLASE2"/>
</dbReference>
<feature type="transmembrane region" description="Helical" evidence="1">
    <location>
        <begin position="806"/>
        <end position="827"/>
    </location>
</feature>
<feature type="transmembrane region" description="Helical" evidence="1">
    <location>
        <begin position="601"/>
        <end position="619"/>
    </location>
</feature>
<feature type="transmembrane region" description="Helical" evidence="1">
    <location>
        <begin position="654"/>
        <end position="676"/>
    </location>
</feature>
<comment type="caution">
    <text evidence="3">The sequence shown here is derived from an EMBL/GenBank/DDBJ whole genome shotgun (WGS) entry which is preliminary data.</text>
</comment>
<dbReference type="PANTHER" id="PTHR42732">
    <property type="entry name" value="BETA-GALACTOSIDASE"/>
    <property type="match status" value="1"/>
</dbReference>